<dbReference type="STRING" id="94208.A0A2S4L5H7"/>
<evidence type="ECO:0000256" key="1">
    <source>
        <dbReference type="SAM" id="Phobius"/>
    </source>
</evidence>
<feature type="non-terminal residue" evidence="2">
    <location>
        <position position="416"/>
    </location>
</feature>
<feature type="transmembrane region" description="Helical" evidence="1">
    <location>
        <begin position="12"/>
        <end position="45"/>
    </location>
</feature>
<dbReference type="OrthoDB" id="4923338at2759"/>
<evidence type="ECO:0000313" key="3">
    <source>
        <dbReference type="Proteomes" id="UP000237481"/>
    </source>
</evidence>
<feature type="non-terminal residue" evidence="2">
    <location>
        <position position="1"/>
    </location>
</feature>
<evidence type="ECO:0000313" key="2">
    <source>
        <dbReference type="EMBL" id="POR37668.1"/>
    </source>
</evidence>
<keyword evidence="3" id="KW-1185">Reference proteome</keyword>
<sequence>HEEKSQALIIIIILIILILIIIILILIILIILILILILITIMAYYNTIKDPSTFVQKARGKANFAALYRARDWESAVSKWDSKHLFASRVLCSAPNSRLPLFSNFFPESPRGIHHCIDQLIDGPASIAALAQMSEPQLVQQYEPDSLGYLWSALAAFVQAILSVPNPTTTPSTPKRESKKPSLLGDYVRSDQIQIESSPPDHHDRPPSSGSSVGYVEKLEAPLLEDATVRLASCFIRCVLNYAQAWNKPGPFVRFRDERLTYSYSLDGTHSVRAVDEGGLQLQLNTGPKTVVQVAQLEGKRTFNTIVNGRPVVTDGLLAQMVGEALALERDDNRDQILPNHSITILVCTHYVSFFHFHMTDDFLSSFERRSTTDSTPASFLRVDSTRWFDIKMSDQRQQIVSHLLALIAWADATAG</sequence>
<dbReference type="Proteomes" id="UP000237481">
    <property type="component" value="Unassembled WGS sequence"/>
</dbReference>
<keyword evidence="1" id="KW-1133">Transmembrane helix</keyword>
<proteinExistence type="predicted"/>
<gene>
    <name evidence="2" type="ORF">TPAR_02134</name>
</gene>
<dbReference type="EMBL" id="PKSG01000219">
    <property type="protein sequence ID" value="POR37668.1"/>
    <property type="molecule type" value="Genomic_DNA"/>
</dbReference>
<keyword evidence="1" id="KW-0812">Transmembrane</keyword>
<protein>
    <submittedName>
        <fullName evidence="2">Uncharacterized protein</fullName>
    </submittedName>
</protein>
<keyword evidence="1" id="KW-0472">Membrane</keyword>
<organism evidence="2 3">
    <name type="scientific">Tolypocladium paradoxum</name>
    <dbReference type="NCBI Taxonomy" id="94208"/>
    <lineage>
        <taxon>Eukaryota</taxon>
        <taxon>Fungi</taxon>
        <taxon>Dikarya</taxon>
        <taxon>Ascomycota</taxon>
        <taxon>Pezizomycotina</taxon>
        <taxon>Sordariomycetes</taxon>
        <taxon>Hypocreomycetidae</taxon>
        <taxon>Hypocreales</taxon>
        <taxon>Ophiocordycipitaceae</taxon>
        <taxon>Tolypocladium</taxon>
    </lineage>
</organism>
<accession>A0A2S4L5H7</accession>
<reference evidence="2 3" key="1">
    <citation type="submission" date="2018-01" db="EMBL/GenBank/DDBJ databases">
        <title>Harnessing the power of phylogenomics to disentangle the directionality and signatures of interkingdom host jumping in the parasitic fungal genus Tolypocladium.</title>
        <authorList>
            <person name="Quandt C.A."/>
            <person name="Patterson W."/>
            <person name="Spatafora J.W."/>
        </authorList>
    </citation>
    <scope>NUCLEOTIDE SEQUENCE [LARGE SCALE GENOMIC DNA]</scope>
    <source>
        <strain evidence="2 3">NRBC 100945</strain>
    </source>
</reference>
<comment type="caution">
    <text evidence="2">The sequence shown here is derived from an EMBL/GenBank/DDBJ whole genome shotgun (WGS) entry which is preliminary data.</text>
</comment>
<name>A0A2S4L5H7_9HYPO</name>
<dbReference type="AlphaFoldDB" id="A0A2S4L5H7"/>